<dbReference type="AlphaFoldDB" id="A0A368VPL2"/>
<reference evidence="1 2" key="1">
    <citation type="submission" date="2018-07" db="EMBL/GenBank/DDBJ databases">
        <title>Genomic Encyclopedia of Type Strains, Phase III (KMG-III): the genomes of soil and plant-associated and newly described type strains.</title>
        <authorList>
            <person name="Whitman W."/>
        </authorList>
    </citation>
    <scope>NUCLEOTIDE SEQUENCE [LARGE SCALE GENOMIC DNA]</scope>
    <source>
        <strain evidence="1 2">CECT 8575</strain>
    </source>
</reference>
<evidence type="ECO:0000313" key="1">
    <source>
        <dbReference type="EMBL" id="RCW42935.1"/>
    </source>
</evidence>
<evidence type="ECO:0000313" key="2">
    <source>
        <dbReference type="Proteomes" id="UP000253495"/>
    </source>
</evidence>
<accession>A0A368VPL2</accession>
<keyword evidence="2" id="KW-1185">Reference proteome</keyword>
<protein>
    <submittedName>
        <fullName evidence="1">Uncharacterized protein</fullName>
    </submittedName>
</protein>
<dbReference type="Proteomes" id="UP000253495">
    <property type="component" value="Unassembled WGS sequence"/>
</dbReference>
<comment type="caution">
    <text evidence="1">The sequence shown here is derived from an EMBL/GenBank/DDBJ whole genome shotgun (WGS) entry which is preliminary data.</text>
</comment>
<organism evidence="1 2">
    <name type="scientific">Halopolyspora algeriensis</name>
    <dbReference type="NCBI Taxonomy" id="1500506"/>
    <lineage>
        <taxon>Bacteria</taxon>
        <taxon>Bacillati</taxon>
        <taxon>Actinomycetota</taxon>
        <taxon>Actinomycetes</taxon>
        <taxon>Actinomycetes incertae sedis</taxon>
        <taxon>Halopolyspora</taxon>
    </lineage>
</organism>
<gene>
    <name evidence="1" type="ORF">DFQ14_108196</name>
</gene>
<dbReference type="EMBL" id="QPJC01000008">
    <property type="protein sequence ID" value="RCW42935.1"/>
    <property type="molecule type" value="Genomic_DNA"/>
</dbReference>
<name>A0A368VPL2_9ACTN</name>
<proteinExistence type="predicted"/>
<sequence>MPDNRSERRNRVDYVVTAALQPPVQATGLDELQQEGVTSLLDRQLGRVEGVTGPRDEEIDVLDYRINADAEGVAVMLALDAPSLRTAEEAAAQVLDELIAESEQLANWTVARSEVRITEDEFNQSLAAASEGSGASGDEVDAALEAAVDEALEGSEASIPDVSALESENWRGKLADLAPRLRAFDSSVFARSGEADPERARMAAGALIHAVSVVTDELFYDELALTINDATVSEAVGLLVLEELPPCYQHRYDSRFARALLLSSAAVAARLTARSWTPPRCVAESLALQLLINEARVVLEAAELLEWEQSEPLFAAFADRAFADVGYGELYEVDFPLVSGAESGDPATEISQARVSEVEEALRVRGLAFEQWFRVQPEDATSPSEGLHPYFL</sequence>